<keyword evidence="5" id="KW-1185">Reference proteome</keyword>
<accession>A0A0D0Q9X6</accession>
<evidence type="ECO:0000313" key="4">
    <source>
        <dbReference type="EMBL" id="KIQ71209.1"/>
    </source>
</evidence>
<comment type="caution">
    <text evidence="4">The sequence shown here is derived from an EMBL/GenBank/DDBJ whole genome shotgun (WGS) entry which is preliminary data.</text>
</comment>
<reference evidence="4 5" key="1">
    <citation type="submission" date="2013-01" db="EMBL/GenBank/DDBJ databases">
        <authorList>
            <person name="Fiebig A."/>
            <person name="Goeker M."/>
            <person name="Klenk H.-P.P."/>
        </authorList>
    </citation>
    <scope>NUCLEOTIDE SEQUENCE [LARGE SCALE GENOMIC DNA]</scope>
    <source>
        <strain evidence="4 5">DSM 24838</strain>
    </source>
</reference>
<dbReference type="Proteomes" id="UP000035100">
    <property type="component" value="Unassembled WGS sequence"/>
</dbReference>
<gene>
    <name evidence="4" type="ORF">Wenmar_00588</name>
</gene>
<evidence type="ECO:0000259" key="3">
    <source>
        <dbReference type="PROSITE" id="PS51371"/>
    </source>
</evidence>
<evidence type="ECO:0000256" key="2">
    <source>
        <dbReference type="PROSITE-ProRule" id="PRU00703"/>
    </source>
</evidence>
<dbReference type="Pfam" id="PF00571">
    <property type="entry name" value="CBS"/>
    <property type="match status" value="2"/>
</dbReference>
<proteinExistence type="predicted"/>
<feature type="domain" description="CBS" evidence="3">
    <location>
        <begin position="77"/>
        <end position="130"/>
    </location>
</feature>
<dbReference type="SUPFAM" id="SSF54631">
    <property type="entry name" value="CBS-domain pair"/>
    <property type="match status" value="1"/>
</dbReference>
<dbReference type="RefSeq" id="WP_018303364.1">
    <property type="nucleotide sequence ID" value="NZ_KB902296.1"/>
</dbReference>
<dbReference type="OrthoDB" id="9783590at2"/>
<keyword evidence="1 2" id="KW-0129">CBS domain</keyword>
<dbReference type="Gene3D" id="3.10.580.10">
    <property type="entry name" value="CBS-domain"/>
    <property type="match status" value="1"/>
</dbReference>
<dbReference type="InterPro" id="IPR000644">
    <property type="entry name" value="CBS_dom"/>
</dbReference>
<protein>
    <submittedName>
        <fullName evidence="4">CBS-domain-containing membrane protein</fullName>
    </submittedName>
</protein>
<dbReference type="SMART" id="SM00116">
    <property type="entry name" value="CBS"/>
    <property type="match status" value="2"/>
</dbReference>
<dbReference type="EMBL" id="AONG01000003">
    <property type="protein sequence ID" value="KIQ71209.1"/>
    <property type="molecule type" value="Genomic_DNA"/>
</dbReference>
<dbReference type="PANTHER" id="PTHR43080">
    <property type="entry name" value="CBS DOMAIN-CONTAINING PROTEIN CBSX3, MITOCHONDRIAL"/>
    <property type="match status" value="1"/>
</dbReference>
<dbReference type="AlphaFoldDB" id="A0A0D0Q9X6"/>
<evidence type="ECO:0000256" key="1">
    <source>
        <dbReference type="ARBA" id="ARBA00023122"/>
    </source>
</evidence>
<dbReference type="PROSITE" id="PS51371">
    <property type="entry name" value="CBS"/>
    <property type="match status" value="2"/>
</dbReference>
<dbReference type="STRING" id="1123501.Wenmar_00588"/>
<dbReference type="eggNOG" id="COG0517">
    <property type="taxonomic scope" value="Bacteria"/>
</dbReference>
<organism evidence="4 5">
    <name type="scientific">Wenxinia marina DSM 24838</name>
    <dbReference type="NCBI Taxonomy" id="1123501"/>
    <lineage>
        <taxon>Bacteria</taxon>
        <taxon>Pseudomonadati</taxon>
        <taxon>Pseudomonadota</taxon>
        <taxon>Alphaproteobacteria</taxon>
        <taxon>Rhodobacterales</taxon>
        <taxon>Roseobacteraceae</taxon>
        <taxon>Wenxinia</taxon>
    </lineage>
</organism>
<evidence type="ECO:0000313" key="5">
    <source>
        <dbReference type="Proteomes" id="UP000035100"/>
    </source>
</evidence>
<feature type="domain" description="CBS" evidence="3">
    <location>
        <begin position="10"/>
        <end position="68"/>
    </location>
</feature>
<name>A0A0D0Q9X6_9RHOB</name>
<dbReference type="InterPro" id="IPR051257">
    <property type="entry name" value="Diverse_CBS-Domain"/>
</dbReference>
<dbReference type="InterPro" id="IPR044729">
    <property type="entry name" value="CBS_bac"/>
</dbReference>
<dbReference type="CDD" id="cd04629">
    <property type="entry name" value="CBS_pair_bac"/>
    <property type="match status" value="1"/>
</dbReference>
<sequence>MSRIRVRDIMRTDHPVLSPETPMRRAVATLVEARTSAAPVLDETGRLAGLLTQKDCFRPALQAGYHAEWTGRVADHMTRAVMTIDAEEEIVVAAETFLQRAHRVLPVTDAAGLCGMLHRSDVLAALLRAG</sequence>
<dbReference type="PANTHER" id="PTHR43080:SF2">
    <property type="entry name" value="CBS DOMAIN-CONTAINING PROTEIN"/>
    <property type="match status" value="1"/>
</dbReference>
<dbReference type="InterPro" id="IPR046342">
    <property type="entry name" value="CBS_dom_sf"/>
</dbReference>